<dbReference type="PANTHER" id="PTHR41317:SF1">
    <property type="entry name" value="PD-(D_E)XK NUCLEASE FAMILY TRANSPOSASE"/>
    <property type="match status" value="1"/>
</dbReference>
<name>A0A915YF94_9BACT</name>
<organism evidence="2 3">
    <name type="scientific">Aureispira anguillae</name>
    <dbReference type="NCBI Taxonomy" id="2864201"/>
    <lineage>
        <taxon>Bacteria</taxon>
        <taxon>Pseudomonadati</taxon>
        <taxon>Bacteroidota</taxon>
        <taxon>Saprospiria</taxon>
        <taxon>Saprospirales</taxon>
        <taxon>Saprospiraceae</taxon>
        <taxon>Aureispira</taxon>
    </lineage>
</organism>
<feature type="region of interest" description="Disordered" evidence="1">
    <location>
        <begin position="60"/>
        <end position="94"/>
    </location>
</feature>
<dbReference type="KEGG" id="aup:AsAng_0027620"/>
<protein>
    <submittedName>
        <fullName evidence="2">Rpn family recombination-promoting nuclease/putative transposase</fullName>
    </submittedName>
</protein>
<proteinExistence type="predicted"/>
<evidence type="ECO:0000313" key="2">
    <source>
        <dbReference type="EMBL" id="BDS12047.1"/>
    </source>
</evidence>
<evidence type="ECO:0000313" key="3">
    <source>
        <dbReference type="Proteomes" id="UP001060919"/>
    </source>
</evidence>
<reference evidence="2" key="1">
    <citation type="submission" date="2022-09" db="EMBL/GenBank/DDBJ databases">
        <title>Aureispira anguillicida sp. nov., isolated from Leptocephalus of Japanese eel Anguilla japonica.</title>
        <authorList>
            <person name="Yuasa K."/>
            <person name="Mekata T."/>
            <person name="Ikunari K."/>
        </authorList>
    </citation>
    <scope>NUCLEOTIDE SEQUENCE</scope>
    <source>
        <strain evidence="2">EL160426</strain>
    </source>
</reference>
<dbReference type="PANTHER" id="PTHR41317">
    <property type="entry name" value="PD-(D_E)XK NUCLEASE FAMILY TRANSPOSASE"/>
    <property type="match status" value="1"/>
</dbReference>
<accession>A0A915YF94</accession>
<dbReference type="AlphaFoldDB" id="A0A915YF94"/>
<sequence length="129" mass="14824">MSSMLTMSSENKYINLLTNFRCSEVAEIAKFSPKEKERYEERLKYYRDLKNIVDASKEEGRMEGKMEGKIEGRMEGKIEGRIEGRMEGRMEGREEEKIEIASNLKKQGIPIAVIIQATGLSEDVIENLN</sequence>
<gene>
    <name evidence="2" type="ORF">AsAng_0027620</name>
</gene>
<dbReference type="RefSeq" id="WP_264793167.1">
    <property type="nucleotide sequence ID" value="NZ_AP026867.1"/>
</dbReference>
<keyword evidence="3" id="KW-1185">Reference proteome</keyword>
<dbReference type="EMBL" id="AP026867">
    <property type="protein sequence ID" value="BDS12047.1"/>
    <property type="molecule type" value="Genomic_DNA"/>
</dbReference>
<evidence type="ECO:0000256" key="1">
    <source>
        <dbReference type="SAM" id="MobiDB-lite"/>
    </source>
</evidence>
<dbReference type="Proteomes" id="UP001060919">
    <property type="component" value="Chromosome"/>
</dbReference>